<reference evidence="1 2" key="1">
    <citation type="submission" date="2024-03" db="EMBL/GenBank/DDBJ databases">
        <title>Aquirufa genome sequencing.</title>
        <authorList>
            <person name="Pitt A."/>
            <person name="Hahn M.W."/>
        </authorList>
    </citation>
    <scope>NUCLEOTIDE SEQUENCE [LARGE SCALE GENOMIC DNA]</scope>
    <source>
        <strain evidence="1 2">PLAD-142S6K</strain>
    </source>
</reference>
<accession>A0ABW6D7J4</accession>
<protein>
    <submittedName>
        <fullName evidence="1">Transporter</fullName>
    </submittedName>
</protein>
<evidence type="ECO:0000313" key="2">
    <source>
        <dbReference type="Proteomes" id="UP001598114"/>
    </source>
</evidence>
<proteinExistence type="predicted"/>
<name>A0ABW6D7J4_9BACT</name>
<dbReference type="Proteomes" id="UP001598114">
    <property type="component" value="Unassembled WGS sequence"/>
</dbReference>
<dbReference type="EMBL" id="JBBKYA010000004">
    <property type="protein sequence ID" value="MFD3276257.1"/>
    <property type="molecule type" value="Genomic_DNA"/>
</dbReference>
<dbReference type="InterPro" id="IPR025737">
    <property type="entry name" value="FApF"/>
</dbReference>
<keyword evidence="2" id="KW-1185">Reference proteome</keyword>
<gene>
    <name evidence="1" type="ORF">SKC38_08480</name>
</gene>
<sequence>MRYRLIFLLLLLLFGLELRAQQSGRIETDRPDQTECPFIVKKGYFQAEIGFNRAVEAGAVQYLLPTSLLKIGIHPLVELRYTFLQEPVNGFSTESFGFKSHLFQEKGFIPRSAIIVQYHLNQDRRDQSELNPLPHSVGETILTFQNSLGGPWGIGYNFGAEYHSDGAVEGIYRIAPNVNIGKRGYAYAEVFGRFPETQFTDTWIDGGLAYYVTEHVKADVSAGKSLRTGDAWYVALGISFRMRLW</sequence>
<evidence type="ECO:0000313" key="1">
    <source>
        <dbReference type="EMBL" id="MFD3276257.1"/>
    </source>
</evidence>
<organism evidence="1 2">
    <name type="scientific">Aquirufa echingensis</name>
    <dbReference type="NCBI Taxonomy" id="3096516"/>
    <lineage>
        <taxon>Bacteria</taxon>
        <taxon>Pseudomonadati</taxon>
        <taxon>Bacteroidota</taxon>
        <taxon>Cytophagia</taxon>
        <taxon>Cytophagales</taxon>
        <taxon>Flectobacillaceae</taxon>
        <taxon>Aquirufa</taxon>
    </lineage>
</organism>
<comment type="caution">
    <text evidence="1">The sequence shown here is derived from an EMBL/GenBank/DDBJ whole genome shotgun (WGS) entry which is preliminary data.</text>
</comment>
<dbReference type="RefSeq" id="WP_377976707.1">
    <property type="nucleotide sequence ID" value="NZ_JBBKYA010000004.1"/>
</dbReference>
<dbReference type="Pfam" id="PF13557">
    <property type="entry name" value="Phenol_MetA_deg"/>
    <property type="match status" value="1"/>
</dbReference>